<organism evidence="1 2">
    <name type="scientific">Cytobacillus purgationiresistens</name>
    <dbReference type="NCBI Taxonomy" id="863449"/>
    <lineage>
        <taxon>Bacteria</taxon>
        <taxon>Bacillati</taxon>
        <taxon>Bacillota</taxon>
        <taxon>Bacilli</taxon>
        <taxon>Bacillales</taxon>
        <taxon>Bacillaceae</taxon>
        <taxon>Cytobacillus</taxon>
    </lineage>
</organism>
<gene>
    <name evidence="1" type="ORF">J2S17_003980</name>
</gene>
<dbReference type="RefSeq" id="WP_307477404.1">
    <property type="nucleotide sequence ID" value="NZ_JAUSUB010000020.1"/>
</dbReference>
<reference evidence="1 2" key="1">
    <citation type="submission" date="2023-07" db="EMBL/GenBank/DDBJ databases">
        <title>Genomic Encyclopedia of Type Strains, Phase IV (KMG-IV): sequencing the most valuable type-strain genomes for metagenomic binning, comparative biology and taxonomic classification.</title>
        <authorList>
            <person name="Goeker M."/>
        </authorList>
    </citation>
    <scope>NUCLEOTIDE SEQUENCE [LARGE SCALE GENOMIC DNA]</scope>
    <source>
        <strain evidence="1 2">DSM 23494</strain>
    </source>
</reference>
<keyword evidence="2" id="KW-1185">Reference proteome</keyword>
<accession>A0ABU0ANV9</accession>
<dbReference type="Proteomes" id="UP001238088">
    <property type="component" value="Unassembled WGS sequence"/>
</dbReference>
<evidence type="ECO:0000313" key="1">
    <source>
        <dbReference type="EMBL" id="MDQ0272088.1"/>
    </source>
</evidence>
<evidence type="ECO:0008006" key="3">
    <source>
        <dbReference type="Google" id="ProtNLM"/>
    </source>
</evidence>
<evidence type="ECO:0000313" key="2">
    <source>
        <dbReference type="Proteomes" id="UP001238088"/>
    </source>
</evidence>
<dbReference type="EMBL" id="JAUSUB010000020">
    <property type="protein sequence ID" value="MDQ0272088.1"/>
    <property type="molecule type" value="Genomic_DNA"/>
</dbReference>
<protein>
    <recommendedName>
        <fullName evidence="3">DUF4025 domain-containing protein</fullName>
    </recommendedName>
</protein>
<proteinExistence type="predicted"/>
<sequence>MKKNEENAIQNFYNEDEAEKSISDSIMEAYNSGTVDRNEISNQENQENELS</sequence>
<comment type="caution">
    <text evidence="1">The sequence shown here is derived from an EMBL/GenBank/DDBJ whole genome shotgun (WGS) entry which is preliminary data.</text>
</comment>
<name>A0ABU0ANV9_9BACI</name>